<evidence type="ECO:0000256" key="7">
    <source>
        <dbReference type="ARBA" id="ARBA00023004"/>
    </source>
</evidence>
<dbReference type="Pfam" id="PF00593">
    <property type="entry name" value="TonB_dep_Rec_b-barrel"/>
    <property type="match status" value="1"/>
</dbReference>
<evidence type="ECO:0000256" key="9">
    <source>
        <dbReference type="ARBA" id="ARBA00023077"/>
    </source>
</evidence>
<keyword evidence="3 12" id="KW-1134">Transmembrane beta strand</keyword>
<dbReference type="InterPro" id="IPR012910">
    <property type="entry name" value="Plug_dom"/>
</dbReference>
<evidence type="ECO:0000256" key="6">
    <source>
        <dbReference type="ARBA" id="ARBA00022729"/>
    </source>
</evidence>
<sequence>MMKTARLPIALALLLAAAGGTAPAQRAPSAPPPDEDVVILSPFEVSAEKSTGYMAAEGATGTRYAAAILDTPISVQAITSEFIEDFLLLDLNDVTTYSSNFVINGNEGSSTFNVRGIRSNGVGTYRNGMKSDGIYGPVAVDRVEIVRGPNAAIYGATEPAGLRNIVTKNPTNKPFANIRLAGGTDDFYRATLDINTPITKRTLFTRFAASVEESKQYVQDFAQFRRKNLYNATTWKIGPKTTFTTHLDYVWFRNQAQNANTMPFVQALVELPDGAGGTASTAAYVDRFGSGSWERFQNMNTSGRGANHEMEFTQFDASFTHQFARWLSLRVVAGYIQRNQDIMRTAVGTPATRNLWGQCRYELTTDPLTGVVTGDYVIPVRTMTSPRGSYLYYLTDTSGSGSGSYLGGTLGGVYTPRIERNRLTQSNISADLLATFKTGPVAHKLLLTADYSIQDAEGRSRLAIERDPAAAGNTADPDTWTHWGGLVTLNDSFWGDWGFTNPDFDYSLDFFNASRWNYDTAWTDTQQITKGVMLSERATFFRDRLIAFAGVRYDEIRTTMIDYLNAMNNVGAGMVDYAPGGMRSYAPDRAVTMQSGLLYKISPELSAYVNYSQSYNPNRADGANRDIFRNPLPASRGEGYEIGLKAALFGEKLNFTLTYFDTDKEKVPRTARNDLGEAIYIPGSTDQYSNLNDINSHGFELDLNARVTPSLSVLFATGYTEVSYTHVQNQTEQYLLQVPPDGTPKWMGSLALTYKLREGFLKGMNFRLGVRYTGPMLVNNTTYSVFGNSKVRAPTLTIGNRTYQQYYFENPALTLVDGGLGYSWRTGKVNHNIGLNISNLLDEVYLRGMRPGTPLSLILTYDISLK</sequence>
<evidence type="ECO:0008006" key="19">
    <source>
        <dbReference type="Google" id="ProtNLM"/>
    </source>
</evidence>
<keyword evidence="11 12" id="KW-0998">Cell outer membrane</keyword>
<dbReference type="Pfam" id="PF07715">
    <property type="entry name" value="Plug"/>
    <property type="match status" value="1"/>
</dbReference>
<evidence type="ECO:0000256" key="2">
    <source>
        <dbReference type="ARBA" id="ARBA00022448"/>
    </source>
</evidence>
<feature type="domain" description="TonB-dependent receptor plug" evidence="16">
    <location>
        <begin position="69"/>
        <end position="161"/>
    </location>
</feature>
<evidence type="ECO:0000256" key="14">
    <source>
        <dbReference type="SAM" id="SignalP"/>
    </source>
</evidence>
<evidence type="ECO:0000256" key="4">
    <source>
        <dbReference type="ARBA" id="ARBA00022496"/>
    </source>
</evidence>
<reference evidence="17 18" key="1">
    <citation type="submission" date="2016-01" db="EMBL/GenBank/DDBJ databases">
        <title>High potential of lignocellulose degradation of a new Verrucomicrobia species.</title>
        <authorList>
            <person name="Wang Y."/>
            <person name="Shi Y."/>
            <person name="Qiu Z."/>
            <person name="Liu S."/>
            <person name="Yang H."/>
        </authorList>
    </citation>
    <scope>NUCLEOTIDE SEQUENCE [LARGE SCALE GENOMIC DNA]</scope>
    <source>
        <strain evidence="17 18">TSB47</strain>
    </source>
</reference>
<comment type="subcellular location">
    <subcellularLocation>
        <location evidence="1 12">Cell outer membrane</location>
        <topology evidence="1 12">Multi-pass membrane protein</topology>
    </subcellularLocation>
</comment>
<dbReference type="PANTHER" id="PTHR32552">
    <property type="entry name" value="FERRICHROME IRON RECEPTOR-RELATED"/>
    <property type="match status" value="1"/>
</dbReference>
<keyword evidence="4" id="KW-0410">Iron transport</keyword>
<dbReference type="PANTHER" id="PTHR32552:SF68">
    <property type="entry name" value="FERRICHROME OUTER MEMBRANE TRANSPORTER_PHAGE RECEPTOR"/>
    <property type="match status" value="1"/>
</dbReference>
<feature type="domain" description="TonB-dependent receptor-like beta-barrel" evidence="15">
    <location>
        <begin position="389"/>
        <end position="840"/>
    </location>
</feature>
<name>A0A178IKI4_9BACT</name>
<evidence type="ECO:0000256" key="8">
    <source>
        <dbReference type="ARBA" id="ARBA00023065"/>
    </source>
</evidence>
<feature type="chain" id="PRO_5008089056" description="TonB-dependent receptor plug domain-containing protein" evidence="14">
    <location>
        <begin position="27"/>
        <end position="866"/>
    </location>
</feature>
<dbReference type="RefSeq" id="WP_068770517.1">
    <property type="nucleotide sequence ID" value="NZ_CP109796.1"/>
</dbReference>
<dbReference type="EMBL" id="LRRQ01000085">
    <property type="protein sequence ID" value="OAM89626.1"/>
    <property type="molecule type" value="Genomic_DNA"/>
</dbReference>
<evidence type="ECO:0000259" key="16">
    <source>
        <dbReference type="Pfam" id="PF07715"/>
    </source>
</evidence>
<dbReference type="AlphaFoldDB" id="A0A178IKI4"/>
<evidence type="ECO:0000256" key="1">
    <source>
        <dbReference type="ARBA" id="ARBA00004571"/>
    </source>
</evidence>
<dbReference type="OrthoDB" id="174594at2"/>
<organism evidence="17 18">
    <name type="scientific">Termitidicoccus mucosus</name>
    <dbReference type="NCBI Taxonomy" id="1184151"/>
    <lineage>
        <taxon>Bacteria</taxon>
        <taxon>Pseudomonadati</taxon>
        <taxon>Verrucomicrobiota</taxon>
        <taxon>Opitutia</taxon>
        <taxon>Opitutales</taxon>
        <taxon>Opitutaceae</taxon>
        <taxon>Termitidicoccus</taxon>
    </lineage>
</organism>
<comment type="similarity">
    <text evidence="12 13">Belongs to the TonB-dependent receptor family.</text>
</comment>
<dbReference type="STRING" id="1184151.AW736_12240"/>
<evidence type="ECO:0000256" key="12">
    <source>
        <dbReference type="PROSITE-ProRule" id="PRU01360"/>
    </source>
</evidence>
<evidence type="ECO:0000256" key="3">
    <source>
        <dbReference type="ARBA" id="ARBA00022452"/>
    </source>
</evidence>
<comment type="caution">
    <text evidence="17">The sequence shown here is derived from an EMBL/GenBank/DDBJ whole genome shotgun (WGS) entry which is preliminary data.</text>
</comment>
<evidence type="ECO:0000313" key="18">
    <source>
        <dbReference type="Proteomes" id="UP000078486"/>
    </source>
</evidence>
<dbReference type="GO" id="GO:0009279">
    <property type="term" value="C:cell outer membrane"/>
    <property type="evidence" value="ECO:0007669"/>
    <property type="project" value="UniProtKB-SubCell"/>
</dbReference>
<dbReference type="Proteomes" id="UP000078486">
    <property type="component" value="Unassembled WGS sequence"/>
</dbReference>
<evidence type="ECO:0000256" key="5">
    <source>
        <dbReference type="ARBA" id="ARBA00022692"/>
    </source>
</evidence>
<proteinExistence type="inferred from homology"/>
<keyword evidence="8" id="KW-0406">Ion transport</keyword>
<protein>
    <recommendedName>
        <fullName evidence="19">TonB-dependent receptor plug domain-containing protein</fullName>
    </recommendedName>
</protein>
<dbReference type="InterPro" id="IPR036942">
    <property type="entry name" value="Beta-barrel_TonB_sf"/>
</dbReference>
<accession>A0A178IKI4</accession>
<feature type="signal peptide" evidence="14">
    <location>
        <begin position="1"/>
        <end position="26"/>
    </location>
</feature>
<keyword evidence="6 14" id="KW-0732">Signal</keyword>
<dbReference type="SUPFAM" id="SSF56935">
    <property type="entry name" value="Porins"/>
    <property type="match status" value="1"/>
</dbReference>
<evidence type="ECO:0000256" key="11">
    <source>
        <dbReference type="ARBA" id="ARBA00023237"/>
    </source>
</evidence>
<evidence type="ECO:0000256" key="10">
    <source>
        <dbReference type="ARBA" id="ARBA00023136"/>
    </source>
</evidence>
<gene>
    <name evidence="17" type="ORF">AW736_12240</name>
</gene>
<keyword evidence="2 12" id="KW-0813">Transport</keyword>
<keyword evidence="9 13" id="KW-0798">TonB box</keyword>
<evidence type="ECO:0000259" key="15">
    <source>
        <dbReference type="Pfam" id="PF00593"/>
    </source>
</evidence>
<keyword evidence="10 12" id="KW-0472">Membrane</keyword>
<keyword evidence="18" id="KW-1185">Reference proteome</keyword>
<dbReference type="Gene3D" id="2.170.130.10">
    <property type="entry name" value="TonB-dependent receptor, plug domain"/>
    <property type="match status" value="1"/>
</dbReference>
<evidence type="ECO:0000313" key="17">
    <source>
        <dbReference type="EMBL" id="OAM89626.1"/>
    </source>
</evidence>
<dbReference type="InterPro" id="IPR037066">
    <property type="entry name" value="Plug_dom_sf"/>
</dbReference>
<dbReference type="Gene3D" id="2.40.170.20">
    <property type="entry name" value="TonB-dependent receptor, beta-barrel domain"/>
    <property type="match status" value="1"/>
</dbReference>
<dbReference type="InterPro" id="IPR039426">
    <property type="entry name" value="TonB-dep_rcpt-like"/>
</dbReference>
<dbReference type="InterPro" id="IPR000531">
    <property type="entry name" value="Beta-barrel_TonB"/>
</dbReference>
<evidence type="ECO:0000256" key="13">
    <source>
        <dbReference type="RuleBase" id="RU003357"/>
    </source>
</evidence>
<keyword evidence="5 12" id="KW-0812">Transmembrane</keyword>
<dbReference type="PROSITE" id="PS52016">
    <property type="entry name" value="TONB_DEPENDENT_REC_3"/>
    <property type="match status" value="1"/>
</dbReference>
<keyword evidence="7" id="KW-0408">Iron</keyword>
<dbReference type="GO" id="GO:0015344">
    <property type="term" value="F:siderophore uptake transmembrane transporter activity"/>
    <property type="evidence" value="ECO:0007669"/>
    <property type="project" value="TreeGrafter"/>
</dbReference>